<protein>
    <submittedName>
        <fullName evidence="1">Uncharacterized protein</fullName>
    </submittedName>
</protein>
<reference evidence="1 2" key="1">
    <citation type="journal article" date="2023" name="Plants (Basel)">
        <title>Bridging the Gap: Combining Genomics and Transcriptomics Approaches to Understand Stylosanthes scabra, an Orphan Legume from the Brazilian Caatinga.</title>
        <authorList>
            <person name="Ferreira-Neto J.R.C."/>
            <person name="da Silva M.D."/>
            <person name="Binneck E."/>
            <person name="de Melo N.F."/>
            <person name="da Silva R.H."/>
            <person name="de Melo A.L.T.M."/>
            <person name="Pandolfi V."/>
            <person name="Bustamante F.O."/>
            <person name="Brasileiro-Vidal A.C."/>
            <person name="Benko-Iseppon A.M."/>
        </authorList>
    </citation>
    <scope>NUCLEOTIDE SEQUENCE [LARGE SCALE GENOMIC DNA]</scope>
    <source>
        <tissue evidence="1">Leaves</tissue>
    </source>
</reference>
<evidence type="ECO:0000313" key="2">
    <source>
        <dbReference type="Proteomes" id="UP001341840"/>
    </source>
</evidence>
<name>A0ABU6SXK8_9FABA</name>
<comment type="caution">
    <text evidence="1">The sequence shown here is derived from an EMBL/GenBank/DDBJ whole genome shotgun (WGS) entry which is preliminary data.</text>
</comment>
<accession>A0ABU6SXK8</accession>
<sequence>MASSSTPTCVLDDYRFREVFNQTLFESHVRRKKIIPEVGFNLNDDKYPQIKEQIALRGWRRLAAPMTEVSKLLVHEFYANTAVSDEEVANAGQLLYKSFVRELWLISFRKTSEES</sequence>
<keyword evidence="2" id="KW-1185">Reference proteome</keyword>
<dbReference type="Proteomes" id="UP001341840">
    <property type="component" value="Unassembled WGS sequence"/>
</dbReference>
<proteinExistence type="predicted"/>
<dbReference type="EMBL" id="JASCZI010063296">
    <property type="protein sequence ID" value="MED6141201.1"/>
    <property type="molecule type" value="Genomic_DNA"/>
</dbReference>
<evidence type="ECO:0000313" key="1">
    <source>
        <dbReference type="EMBL" id="MED6141201.1"/>
    </source>
</evidence>
<gene>
    <name evidence="1" type="ORF">PIB30_100911</name>
</gene>
<organism evidence="1 2">
    <name type="scientific">Stylosanthes scabra</name>
    <dbReference type="NCBI Taxonomy" id="79078"/>
    <lineage>
        <taxon>Eukaryota</taxon>
        <taxon>Viridiplantae</taxon>
        <taxon>Streptophyta</taxon>
        <taxon>Embryophyta</taxon>
        <taxon>Tracheophyta</taxon>
        <taxon>Spermatophyta</taxon>
        <taxon>Magnoliopsida</taxon>
        <taxon>eudicotyledons</taxon>
        <taxon>Gunneridae</taxon>
        <taxon>Pentapetalae</taxon>
        <taxon>rosids</taxon>
        <taxon>fabids</taxon>
        <taxon>Fabales</taxon>
        <taxon>Fabaceae</taxon>
        <taxon>Papilionoideae</taxon>
        <taxon>50 kb inversion clade</taxon>
        <taxon>dalbergioids sensu lato</taxon>
        <taxon>Dalbergieae</taxon>
        <taxon>Pterocarpus clade</taxon>
        <taxon>Stylosanthes</taxon>
    </lineage>
</organism>